<comment type="caution">
    <text evidence="2">The sequence shown here is derived from an EMBL/GenBank/DDBJ whole genome shotgun (WGS) entry which is preliminary data.</text>
</comment>
<dbReference type="AlphaFoldDB" id="A0A7L3MID8"/>
<accession>A0A7L3MID8</accession>
<feature type="non-terminal residue" evidence="2">
    <location>
        <position position="1"/>
    </location>
</feature>
<keyword evidence="3" id="KW-1185">Reference proteome</keyword>
<name>A0A7L3MID8_9PASS</name>
<keyword evidence="1" id="KW-0472">Membrane</keyword>
<protein>
    <submittedName>
        <fullName evidence="2">PLD1 Phospholipase</fullName>
    </submittedName>
</protein>
<organism evidence="2 3">
    <name type="scientific">Horornis vulcanius</name>
    <dbReference type="NCBI Taxonomy" id="2585811"/>
    <lineage>
        <taxon>Eukaryota</taxon>
        <taxon>Metazoa</taxon>
        <taxon>Chordata</taxon>
        <taxon>Craniata</taxon>
        <taxon>Vertebrata</taxon>
        <taxon>Euteleostomi</taxon>
        <taxon>Archelosauria</taxon>
        <taxon>Archosauria</taxon>
        <taxon>Dinosauria</taxon>
        <taxon>Saurischia</taxon>
        <taxon>Theropoda</taxon>
        <taxon>Coelurosauria</taxon>
        <taxon>Aves</taxon>
        <taxon>Neognathae</taxon>
        <taxon>Neoaves</taxon>
        <taxon>Telluraves</taxon>
        <taxon>Australaves</taxon>
        <taxon>Passeriformes</taxon>
        <taxon>Sylvioidea</taxon>
        <taxon>Scotocercidae</taxon>
        <taxon>Horornis</taxon>
    </lineage>
</organism>
<feature type="transmembrane region" description="Helical" evidence="1">
    <location>
        <begin position="103"/>
        <end position="125"/>
    </location>
</feature>
<proteinExistence type="predicted"/>
<gene>
    <name evidence="2" type="primary">Pld1</name>
    <name evidence="2" type="ORF">HORVUL_R08597</name>
</gene>
<dbReference type="EMBL" id="VZUA01102472">
    <property type="protein sequence ID" value="NXU66397.1"/>
    <property type="molecule type" value="Genomic_DNA"/>
</dbReference>
<feature type="non-terminal residue" evidence="2">
    <location>
        <position position="153"/>
    </location>
</feature>
<dbReference type="OrthoDB" id="14911at2759"/>
<dbReference type="Proteomes" id="UP000558460">
    <property type="component" value="Unassembled WGS sequence"/>
</dbReference>
<dbReference type="SUPFAM" id="SSF50729">
    <property type="entry name" value="PH domain-like"/>
    <property type="match status" value="1"/>
</dbReference>
<evidence type="ECO:0000313" key="2">
    <source>
        <dbReference type="EMBL" id="NXU66397.1"/>
    </source>
</evidence>
<keyword evidence="1" id="KW-1133">Transmembrane helix</keyword>
<evidence type="ECO:0000256" key="1">
    <source>
        <dbReference type="SAM" id="Phobius"/>
    </source>
</evidence>
<keyword evidence="1" id="KW-0812">Transmembrane</keyword>
<reference evidence="2 3" key="1">
    <citation type="submission" date="2019-09" db="EMBL/GenBank/DDBJ databases">
        <title>Bird 10,000 Genomes (B10K) Project - Family phase.</title>
        <authorList>
            <person name="Zhang G."/>
        </authorList>
    </citation>
    <scope>NUCLEOTIDE SEQUENCE [LARGE SCALE GENOMIC DNA]</scope>
    <source>
        <strain evidence="2">B10K-DU-029-69</strain>
        <tissue evidence="2">Muscle</tissue>
    </source>
</reference>
<evidence type="ECO:0000313" key="3">
    <source>
        <dbReference type="Proteomes" id="UP000558460"/>
    </source>
</evidence>
<sequence>RWLVVKDSFLMYMKPDSGAISFVLLVDKEFNIKIGRKETETKYGLQIDNLCRSLILKCNSYRHAQWWRQGIDEFIRKHGKDFLTEHRFGSYAAVQENTLTKCWLFRPLLCLQATSAVFFMYLYFLRLSPEIFMKRPVVEGNRWRLDCILKRKA</sequence>